<keyword evidence="2" id="KW-0813">Transport</keyword>
<keyword evidence="9" id="KW-1185">Reference proteome</keyword>
<comment type="caution">
    <text evidence="8">The sequence shown here is derived from an EMBL/GenBank/DDBJ whole genome shotgun (WGS) entry which is preliminary data.</text>
</comment>
<sequence length="322" mass="34561">MQAIVASLTSVVEILIVIALGYWLRNSYKLGDQFKGNISYLIMNVALPASIFASVMKYLTRDKLLGLTGGLIYAVICIALSYLISWLLSKGLHVRPGRRGTFINAITNANTIFIGLPLNIALFGQKSMPYFLVYYVVNTISTWAIGVFFISSDDPTASSQKTGGFNWRKLLPAPLVGFLLALVCLLIAIPIPNWITSVLNMVGGIVTPLSLIYIGIILADAGLKSLHLDRDTLVVILGRFVLVPALMLGLIMLGTASIGPHLAGMEINTLMVQSATPALAVLPILVGESHGDVPFATNVVTTTTVLFVIVIPVVLAITQVLL</sequence>
<feature type="transmembrane region" description="Helical" evidence="7">
    <location>
        <begin position="170"/>
        <end position="191"/>
    </location>
</feature>
<evidence type="ECO:0000256" key="3">
    <source>
        <dbReference type="ARBA" id="ARBA00022475"/>
    </source>
</evidence>
<keyword evidence="5 7" id="KW-1133">Transmembrane helix</keyword>
<dbReference type="PATRIC" id="fig|1218492.5.peg.463"/>
<evidence type="ECO:0000256" key="4">
    <source>
        <dbReference type="ARBA" id="ARBA00022692"/>
    </source>
</evidence>
<gene>
    <name evidence="8" type="primary">mleP1</name>
    <name evidence="8" type="ORF">JG30_03410</name>
</gene>
<feature type="transmembrane region" description="Helical" evidence="7">
    <location>
        <begin position="71"/>
        <end position="89"/>
    </location>
</feature>
<feature type="transmembrane region" description="Helical" evidence="7">
    <location>
        <begin position="299"/>
        <end position="321"/>
    </location>
</feature>
<comment type="subcellular location">
    <subcellularLocation>
        <location evidence="1">Membrane</location>
        <topology evidence="1">Multi-pass membrane protein</topology>
    </subcellularLocation>
</comment>
<feature type="transmembrane region" description="Helical" evidence="7">
    <location>
        <begin position="37"/>
        <end position="59"/>
    </location>
</feature>
<protein>
    <submittedName>
        <fullName evidence="8">L-Malate uniport protein</fullName>
    </submittedName>
</protein>
<feature type="transmembrane region" description="Helical" evidence="7">
    <location>
        <begin position="197"/>
        <end position="221"/>
    </location>
</feature>
<dbReference type="Pfam" id="PF03547">
    <property type="entry name" value="Mem_trans"/>
    <property type="match status" value="1"/>
</dbReference>
<dbReference type="GO" id="GO:0016020">
    <property type="term" value="C:membrane"/>
    <property type="evidence" value="ECO:0007669"/>
    <property type="project" value="UniProtKB-SubCell"/>
</dbReference>
<keyword evidence="6 7" id="KW-0472">Membrane</keyword>
<dbReference type="Proteomes" id="UP000033558">
    <property type="component" value="Unassembled WGS sequence"/>
</dbReference>
<dbReference type="HOGENOM" id="CLU_056175_1_2_9"/>
<evidence type="ECO:0000313" key="8">
    <source>
        <dbReference type="EMBL" id="KJY62553.1"/>
    </source>
</evidence>
<evidence type="ECO:0000256" key="6">
    <source>
        <dbReference type="ARBA" id="ARBA00023136"/>
    </source>
</evidence>
<reference evidence="8 9" key="1">
    <citation type="submission" date="2015-01" db="EMBL/GenBank/DDBJ databases">
        <title>Comparative genomics of the lactic acid bacteria isolated from the honey bee gut.</title>
        <authorList>
            <person name="Ellegaard K.M."/>
            <person name="Tamarit D."/>
            <person name="Javelind E."/>
            <person name="Olofsson T."/>
            <person name="Andersson S.G."/>
            <person name="Vasquez A."/>
        </authorList>
    </citation>
    <scope>NUCLEOTIDE SEQUENCE [LARGE SCALE GENOMIC DNA]</scope>
    <source>
        <strain evidence="8 9">Bin4</strain>
    </source>
</reference>
<feature type="transmembrane region" description="Helical" evidence="7">
    <location>
        <begin position="101"/>
        <end position="124"/>
    </location>
</feature>
<dbReference type="STRING" id="1218492.JG30_03410"/>
<dbReference type="RefSeq" id="WP_046315665.1">
    <property type="nucleotide sequence ID" value="NZ_JBHSZT010000003.1"/>
</dbReference>
<dbReference type="InterPro" id="IPR004776">
    <property type="entry name" value="Mem_transp_PIN-like"/>
</dbReference>
<organism evidence="8 9">
    <name type="scientific">Bombilactobacillus mellifer</name>
    <dbReference type="NCBI Taxonomy" id="1218492"/>
    <lineage>
        <taxon>Bacteria</taxon>
        <taxon>Bacillati</taxon>
        <taxon>Bacillota</taxon>
        <taxon>Bacilli</taxon>
        <taxon>Lactobacillales</taxon>
        <taxon>Lactobacillaceae</taxon>
        <taxon>Bombilactobacillus</taxon>
    </lineage>
</organism>
<feature type="transmembrane region" description="Helical" evidence="7">
    <location>
        <begin position="6"/>
        <end position="25"/>
    </location>
</feature>
<keyword evidence="4 7" id="KW-0812">Transmembrane</keyword>
<evidence type="ECO:0000256" key="1">
    <source>
        <dbReference type="ARBA" id="ARBA00004141"/>
    </source>
</evidence>
<accession>A0A0F4LW14</accession>
<dbReference type="OrthoDB" id="9798064at2"/>
<keyword evidence="3" id="KW-1003">Cell membrane</keyword>
<proteinExistence type="predicted"/>
<feature type="transmembrane region" description="Helical" evidence="7">
    <location>
        <begin position="233"/>
        <end position="258"/>
    </location>
</feature>
<dbReference type="AlphaFoldDB" id="A0A0F4LW14"/>
<evidence type="ECO:0000256" key="7">
    <source>
        <dbReference type="SAM" id="Phobius"/>
    </source>
</evidence>
<dbReference type="GO" id="GO:0055085">
    <property type="term" value="P:transmembrane transport"/>
    <property type="evidence" value="ECO:0007669"/>
    <property type="project" value="InterPro"/>
</dbReference>
<name>A0A0F4LW14_9LACO</name>
<dbReference type="PANTHER" id="PTHR36838:SF1">
    <property type="entry name" value="SLR1864 PROTEIN"/>
    <property type="match status" value="1"/>
</dbReference>
<evidence type="ECO:0000256" key="5">
    <source>
        <dbReference type="ARBA" id="ARBA00022989"/>
    </source>
</evidence>
<feature type="transmembrane region" description="Helical" evidence="7">
    <location>
        <begin position="130"/>
        <end position="150"/>
    </location>
</feature>
<dbReference type="EMBL" id="JXJQ01000005">
    <property type="protein sequence ID" value="KJY62553.1"/>
    <property type="molecule type" value="Genomic_DNA"/>
</dbReference>
<dbReference type="PANTHER" id="PTHR36838">
    <property type="entry name" value="AUXIN EFFLUX CARRIER FAMILY PROTEIN"/>
    <property type="match status" value="1"/>
</dbReference>
<evidence type="ECO:0000313" key="9">
    <source>
        <dbReference type="Proteomes" id="UP000033558"/>
    </source>
</evidence>
<evidence type="ECO:0000256" key="2">
    <source>
        <dbReference type="ARBA" id="ARBA00022448"/>
    </source>
</evidence>